<name>A0ABW5KPD3_9SPHI</name>
<dbReference type="PROSITE" id="PS00149">
    <property type="entry name" value="SULFATASE_2"/>
    <property type="match status" value="1"/>
</dbReference>
<accession>A0ABW5KPD3</accession>
<dbReference type="PROSITE" id="PS00523">
    <property type="entry name" value="SULFATASE_1"/>
    <property type="match status" value="1"/>
</dbReference>
<dbReference type="InterPro" id="IPR000917">
    <property type="entry name" value="Sulfatase_N"/>
</dbReference>
<dbReference type="InterPro" id="IPR050738">
    <property type="entry name" value="Sulfatase"/>
</dbReference>
<evidence type="ECO:0000256" key="3">
    <source>
        <dbReference type="ARBA" id="ARBA00022801"/>
    </source>
</evidence>
<organism evidence="6 7">
    <name type="scientific">Sphingobacterium suaedae</name>
    <dbReference type="NCBI Taxonomy" id="1686402"/>
    <lineage>
        <taxon>Bacteria</taxon>
        <taxon>Pseudomonadati</taxon>
        <taxon>Bacteroidota</taxon>
        <taxon>Sphingobacteriia</taxon>
        <taxon>Sphingobacteriales</taxon>
        <taxon>Sphingobacteriaceae</taxon>
        <taxon>Sphingobacterium</taxon>
    </lineage>
</organism>
<gene>
    <name evidence="6" type="ORF">ACFSR5_18140</name>
</gene>
<dbReference type="RefSeq" id="WP_380905893.1">
    <property type="nucleotide sequence ID" value="NZ_JBHUEG010000012.1"/>
</dbReference>
<dbReference type="Gene3D" id="3.40.720.10">
    <property type="entry name" value="Alkaline Phosphatase, subunit A"/>
    <property type="match status" value="1"/>
</dbReference>
<evidence type="ECO:0000313" key="6">
    <source>
        <dbReference type="EMBL" id="MFD2549576.1"/>
    </source>
</evidence>
<dbReference type="InterPro" id="IPR024607">
    <property type="entry name" value="Sulfatase_CS"/>
</dbReference>
<evidence type="ECO:0000256" key="4">
    <source>
        <dbReference type="ARBA" id="ARBA00022837"/>
    </source>
</evidence>
<dbReference type="PANTHER" id="PTHR42693">
    <property type="entry name" value="ARYLSULFATASE FAMILY MEMBER"/>
    <property type="match status" value="1"/>
</dbReference>
<keyword evidence="2" id="KW-0479">Metal-binding</keyword>
<sequence length="460" mass="51340">MAQSSHLNILHYFWLLTLFVSSYTFAQPRPNIVLVLADDLGYSDIGCYGNPAIATPFLDSMAREGIRATHYVVTNPTCTPSRAGLLTGRYPTRYRLNDPIGPGTKIGLPDAEITIAEALHLQGYRTALIGKWHLGDHEEFHHPNAQGFDYFFGMLYSHDYRAPYVKTDTTMKIFRNRTAVISRPADSALSGLYHQEAVHFVKQQRKDTPFFLYYAHNMPHLPVALAAQGAKKNHKHPAGPLGTVLEELDNRLSDLWNELKKKGLAEQTIFIFSSDNGPWIEYPVRMSGDSVTKNWHVGTAGMFRGSKAQTYEGGIRVPFIIQGKQWVAKGKTIRSAISNVDILPTVLAWTGASLPTPRTLDGQSIAPLLAGTVTDVSFVHRPIYIVNHGIPEAVKLGDWKYRELRAGVNNNSGKSYPAAFELFNVAMDPGERTNVLNEFPEKAKEMKELFDQFDGMPALH</sequence>
<feature type="domain" description="Sulfatase N-terminal" evidence="5">
    <location>
        <begin position="30"/>
        <end position="352"/>
    </location>
</feature>
<protein>
    <submittedName>
        <fullName evidence="6">Sulfatase-like hydrolase/transferase</fullName>
    </submittedName>
</protein>
<reference evidence="7" key="1">
    <citation type="journal article" date="2019" name="Int. J. Syst. Evol. Microbiol.">
        <title>The Global Catalogue of Microorganisms (GCM) 10K type strain sequencing project: providing services to taxonomists for standard genome sequencing and annotation.</title>
        <authorList>
            <consortium name="The Broad Institute Genomics Platform"/>
            <consortium name="The Broad Institute Genome Sequencing Center for Infectious Disease"/>
            <person name="Wu L."/>
            <person name="Ma J."/>
        </authorList>
    </citation>
    <scope>NUCLEOTIDE SEQUENCE [LARGE SCALE GENOMIC DNA]</scope>
    <source>
        <strain evidence="7">KCTC 42662</strain>
    </source>
</reference>
<dbReference type="SUPFAM" id="SSF53649">
    <property type="entry name" value="Alkaline phosphatase-like"/>
    <property type="match status" value="1"/>
</dbReference>
<dbReference type="Pfam" id="PF00884">
    <property type="entry name" value="Sulfatase"/>
    <property type="match status" value="1"/>
</dbReference>
<comment type="caution">
    <text evidence="6">The sequence shown here is derived from an EMBL/GenBank/DDBJ whole genome shotgun (WGS) entry which is preliminary data.</text>
</comment>
<dbReference type="Gene3D" id="3.30.1120.10">
    <property type="match status" value="1"/>
</dbReference>
<proteinExistence type="inferred from homology"/>
<keyword evidence="4" id="KW-0106">Calcium</keyword>
<evidence type="ECO:0000256" key="2">
    <source>
        <dbReference type="ARBA" id="ARBA00022723"/>
    </source>
</evidence>
<evidence type="ECO:0000313" key="7">
    <source>
        <dbReference type="Proteomes" id="UP001597545"/>
    </source>
</evidence>
<dbReference type="InterPro" id="IPR017850">
    <property type="entry name" value="Alkaline_phosphatase_core_sf"/>
</dbReference>
<dbReference type="Proteomes" id="UP001597545">
    <property type="component" value="Unassembled WGS sequence"/>
</dbReference>
<dbReference type="EMBL" id="JBHULR010000015">
    <property type="protein sequence ID" value="MFD2549576.1"/>
    <property type="molecule type" value="Genomic_DNA"/>
</dbReference>
<comment type="similarity">
    <text evidence="1">Belongs to the sulfatase family.</text>
</comment>
<evidence type="ECO:0000256" key="1">
    <source>
        <dbReference type="ARBA" id="ARBA00008779"/>
    </source>
</evidence>
<evidence type="ECO:0000259" key="5">
    <source>
        <dbReference type="Pfam" id="PF00884"/>
    </source>
</evidence>
<keyword evidence="3" id="KW-0378">Hydrolase</keyword>
<keyword evidence="7" id="KW-1185">Reference proteome</keyword>
<dbReference type="PANTHER" id="PTHR42693:SF53">
    <property type="entry name" value="ENDO-4-O-SULFATASE"/>
    <property type="match status" value="1"/>
</dbReference>